<gene>
    <name evidence="2" type="ORF">EYF80_032664</name>
</gene>
<feature type="compositionally biased region" description="Basic and acidic residues" evidence="1">
    <location>
        <begin position="1"/>
        <end position="12"/>
    </location>
</feature>
<keyword evidence="3" id="KW-1185">Reference proteome</keyword>
<dbReference type="AlphaFoldDB" id="A0A4Z2GUG8"/>
<evidence type="ECO:0000313" key="3">
    <source>
        <dbReference type="Proteomes" id="UP000314294"/>
    </source>
</evidence>
<proteinExistence type="predicted"/>
<accession>A0A4Z2GUG8</accession>
<evidence type="ECO:0000313" key="2">
    <source>
        <dbReference type="EMBL" id="TNN57079.1"/>
    </source>
</evidence>
<name>A0A4Z2GUG8_9TELE</name>
<comment type="caution">
    <text evidence="2">The sequence shown here is derived from an EMBL/GenBank/DDBJ whole genome shotgun (WGS) entry which is preliminary data.</text>
</comment>
<dbReference type="Proteomes" id="UP000314294">
    <property type="component" value="Unassembled WGS sequence"/>
</dbReference>
<reference evidence="2 3" key="1">
    <citation type="submission" date="2019-03" db="EMBL/GenBank/DDBJ databases">
        <title>First draft genome of Liparis tanakae, snailfish: a comprehensive survey of snailfish specific genes.</title>
        <authorList>
            <person name="Kim W."/>
            <person name="Song I."/>
            <person name="Jeong J.-H."/>
            <person name="Kim D."/>
            <person name="Kim S."/>
            <person name="Ryu S."/>
            <person name="Song J.Y."/>
            <person name="Lee S.K."/>
        </authorList>
    </citation>
    <scope>NUCLEOTIDE SEQUENCE [LARGE SCALE GENOMIC DNA]</scope>
    <source>
        <tissue evidence="2">Muscle</tissue>
    </source>
</reference>
<dbReference type="EMBL" id="SRLO01000413">
    <property type="protein sequence ID" value="TNN57079.1"/>
    <property type="molecule type" value="Genomic_DNA"/>
</dbReference>
<evidence type="ECO:0000256" key="1">
    <source>
        <dbReference type="SAM" id="MobiDB-lite"/>
    </source>
</evidence>
<feature type="region of interest" description="Disordered" evidence="1">
    <location>
        <begin position="1"/>
        <end position="20"/>
    </location>
</feature>
<feature type="region of interest" description="Disordered" evidence="1">
    <location>
        <begin position="31"/>
        <end position="69"/>
    </location>
</feature>
<organism evidence="2 3">
    <name type="scientific">Liparis tanakae</name>
    <name type="common">Tanaka's snailfish</name>
    <dbReference type="NCBI Taxonomy" id="230148"/>
    <lineage>
        <taxon>Eukaryota</taxon>
        <taxon>Metazoa</taxon>
        <taxon>Chordata</taxon>
        <taxon>Craniata</taxon>
        <taxon>Vertebrata</taxon>
        <taxon>Euteleostomi</taxon>
        <taxon>Actinopterygii</taxon>
        <taxon>Neopterygii</taxon>
        <taxon>Teleostei</taxon>
        <taxon>Neoteleostei</taxon>
        <taxon>Acanthomorphata</taxon>
        <taxon>Eupercaria</taxon>
        <taxon>Perciformes</taxon>
        <taxon>Cottioidei</taxon>
        <taxon>Cottales</taxon>
        <taxon>Liparidae</taxon>
        <taxon>Liparis</taxon>
    </lineage>
</organism>
<sequence>MGQNHEDSRGRGTEGMALNSSIPPGVVGTCRLGVREGVGGDPPGPVRLAPGPHRSCKPSTARVTSRVSRPSRRAAPPCLYIGALVHWERSGAMGTLWCTGNALVHWERSGALGTLGKQKPTCFHPDLLGRCGSGLVE</sequence>
<protein>
    <submittedName>
        <fullName evidence="2">Uncharacterized protein</fullName>
    </submittedName>
</protein>
<feature type="compositionally biased region" description="Low complexity" evidence="1">
    <location>
        <begin position="58"/>
        <end position="69"/>
    </location>
</feature>